<dbReference type="RefSeq" id="WP_058514733.1">
    <property type="nucleotide sequence ID" value="NZ_CAAAIH010000034.1"/>
</dbReference>
<dbReference type="STRING" id="45074.Lsan_2681"/>
<sequence length="174" mass="19611">MNHVTLLGIDLAKDVFQLHGVNENGKKILGKKICRTELPQFSANLPPCKIAMEACGSSNYWARKFLSYGHEVSQISPHHVKPFVQGNKNDKNDAKAISIAAQQDGMPTVPIKTIEQQESFTKKLLMRMTVIKQRVICLKRLDIFVKLNAISKKWRKNALDFPALRAKKTIAKSN</sequence>
<dbReference type="AlphaFoldDB" id="A0A0W0YKD1"/>
<dbReference type="InterPro" id="IPR047650">
    <property type="entry name" value="Transpos_IS110"/>
</dbReference>
<dbReference type="Pfam" id="PF01548">
    <property type="entry name" value="DEDD_Tnp_IS110"/>
    <property type="match status" value="1"/>
</dbReference>
<dbReference type="Proteomes" id="UP000054703">
    <property type="component" value="Unassembled WGS sequence"/>
</dbReference>
<dbReference type="EMBL" id="LNYU01000078">
    <property type="protein sequence ID" value="KTD57059.1"/>
    <property type="molecule type" value="Genomic_DNA"/>
</dbReference>
<dbReference type="GO" id="GO:0006313">
    <property type="term" value="P:DNA transposition"/>
    <property type="evidence" value="ECO:0007669"/>
    <property type="project" value="InterPro"/>
</dbReference>
<name>A0A0W0YKD1_9GAMM</name>
<dbReference type="GO" id="GO:0003677">
    <property type="term" value="F:DNA binding"/>
    <property type="evidence" value="ECO:0007669"/>
    <property type="project" value="InterPro"/>
</dbReference>
<proteinExistence type="predicted"/>
<reference evidence="2 3" key="1">
    <citation type="submission" date="2015-11" db="EMBL/GenBank/DDBJ databases">
        <title>Genomic analysis of 38 Legionella species identifies large and diverse effector repertoires.</title>
        <authorList>
            <person name="Burstein D."/>
            <person name="Amaro F."/>
            <person name="Zusman T."/>
            <person name="Lifshitz Z."/>
            <person name="Cohen O."/>
            <person name="Gilbert J.A."/>
            <person name="Pupko T."/>
            <person name="Shuman H.A."/>
            <person name="Segal G."/>
        </authorList>
    </citation>
    <scope>NUCLEOTIDE SEQUENCE [LARGE SCALE GENOMIC DNA]</scope>
    <source>
        <strain evidence="2 3">SC-63-C7</strain>
    </source>
</reference>
<evidence type="ECO:0000259" key="1">
    <source>
        <dbReference type="Pfam" id="PF01548"/>
    </source>
</evidence>
<dbReference type="PANTHER" id="PTHR33055:SF3">
    <property type="entry name" value="PUTATIVE TRANSPOSASE FOR IS117-RELATED"/>
    <property type="match status" value="1"/>
</dbReference>
<dbReference type="OrthoDB" id="5289737at2"/>
<protein>
    <submittedName>
        <fullName evidence="2">Transposase</fullName>
    </submittedName>
</protein>
<organism evidence="2 3">
    <name type="scientific">Legionella santicrucis</name>
    <dbReference type="NCBI Taxonomy" id="45074"/>
    <lineage>
        <taxon>Bacteria</taxon>
        <taxon>Pseudomonadati</taxon>
        <taxon>Pseudomonadota</taxon>
        <taxon>Gammaproteobacteria</taxon>
        <taxon>Legionellales</taxon>
        <taxon>Legionellaceae</taxon>
        <taxon>Legionella</taxon>
    </lineage>
</organism>
<dbReference type="PATRIC" id="fig|45074.5.peg.2886"/>
<feature type="domain" description="Transposase IS110-like N-terminal" evidence="1">
    <location>
        <begin position="7"/>
        <end position="134"/>
    </location>
</feature>
<dbReference type="InterPro" id="IPR002525">
    <property type="entry name" value="Transp_IS110-like_N"/>
</dbReference>
<gene>
    <name evidence="2" type="ORF">Lsan_2681</name>
</gene>
<evidence type="ECO:0000313" key="3">
    <source>
        <dbReference type="Proteomes" id="UP000054703"/>
    </source>
</evidence>
<keyword evidence="3" id="KW-1185">Reference proteome</keyword>
<comment type="caution">
    <text evidence="2">The sequence shown here is derived from an EMBL/GenBank/DDBJ whole genome shotgun (WGS) entry which is preliminary data.</text>
</comment>
<accession>A0A0W0YKD1</accession>
<evidence type="ECO:0000313" key="2">
    <source>
        <dbReference type="EMBL" id="KTD57059.1"/>
    </source>
</evidence>
<dbReference type="PANTHER" id="PTHR33055">
    <property type="entry name" value="TRANSPOSASE FOR INSERTION SEQUENCE ELEMENT IS1111A"/>
    <property type="match status" value="1"/>
</dbReference>
<dbReference type="GO" id="GO:0004803">
    <property type="term" value="F:transposase activity"/>
    <property type="evidence" value="ECO:0007669"/>
    <property type="project" value="InterPro"/>
</dbReference>